<dbReference type="AlphaFoldDB" id="A0AAV2GMB6"/>
<organism evidence="1 2">
    <name type="scientific">Linum trigynum</name>
    <dbReference type="NCBI Taxonomy" id="586398"/>
    <lineage>
        <taxon>Eukaryota</taxon>
        <taxon>Viridiplantae</taxon>
        <taxon>Streptophyta</taxon>
        <taxon>Embryophyta</taxon>
        <taxon>Tracheophyta</taxon>
        <taxon>Spermatophyta</taxon>
        <taxon>Magnoliopsida</taxon>
        <taxon>eudicotyledons</taxon>
        <taxon>Gunneridae</taxon>
        <taxon>Pentapetalae</taxon>
        <taxon>rosids</taxon>
        <taxon>fabids</taxon>
        <taxon>Malpighiales</taxon>
        <taxon>Linaceae</taxon>
        <taxon>Linum</taxon>
    </lineage>
</organism>
<proteinExistence type="predicted"/>
<evidence type="ECO:0000313" key="2">
    <source>
        <dbReference type="Proteomes" id="UP001497516"/>
    </source>
</evidence>
<keyword evidence="2" id="KW-1185">Reference proteome</keyword>
<reference evidence="1 2" key="1">
    <citation type="submission" date="2024-04" db="EMBL/GenBank/DDBJ databases">
        <authorList>
            <person name="Fracassetti M."/>
        </authorList>
    </citation>
    <scope>NUCLEOTIDE SEQUENCE [LARGE SCALE GENOMIC DNA]</scope>
</reference>
<protein>
    <submittedName>
        <fullName evidence="1">Uncharacterized protein</fullName>
    </submittedName>
</protein>
<dbReference type="Proteomes" id="UP001497516">
    <property type="component" value="Chromosome 9"/>
</dbReference>
<evidence type="ECO:0000313" key="1">
    <source>
        <dbReference type="EMBL" id="CAL1410983.1"/>
    </source>
</evidence>
<sequence length="152" mass="17749">MEAFTRHSSRSLATAQLEPKRKMELMVERFARGTDEGCSNLDLPQPEEKFRLELAMENFERECSNMDFQPLPPPCLTLEEKVTRACASYRLSSLEESEEVKRAINENRVDQVLNVGDRERRAGEIRKSKETSKHHQNLFIGLLIEWKRNVNR</sequence>
<name>A0AAV2GMB6_9ROSI</name>
<accession>A0AAV2GMB6</accession>
<gene>
    <name evidence="1" type="ORF">LTRI10_LOCUS50365</name>
</gene>
<dbReference type="EMBL" id="OZ034822">
    <property type="protein sequence ID" value="CAL1410983.1"/>
    <property type="molecule type" value="Genomic_DNA"/>
</dbReference>